<accession>A0A955KWX8</accession>
<reference evidence="2" key="1">
    <citation type="submission" date="2020-04" db="EMBL/GenBank/DDBJ databases">
        <authorList>
            <person name="Zhang T."/>
        </authorList>
    </citation>
    <scope>NUCLEOTIDE SEQUENCE</scope>
    <source>
        <strain evidence="2">HKST-UBA17</strain>
    </source>
</reference>
<evidence type="ECO:0000313" key="3">
    <source>
        <dbReference type="Proteomes" id="UP000741282"/>
    </source>
</evidence>
<dbReference type="SUPFAM" id="SSF141259">
    <property type="entry name" value="CarD-like"/>
    <property type="match status" value="1"/>
</dbReference>
<comment type="caution">
    <text evidence="2">The sequence shown here is derived from an EMBL/GenBank/DDBJ whole genome shotgun (WGS) entry which is preliminary data.</text>
</comment>
<dbReference type="PANTHER" id="PTHR38447">
    <property type="entry name" value="TRANSCRIPTION FACTOR YDEB-RELATED"/>
    <property type="match status" value="1"/>
</dbReference>
<organism evidence="2 3">
    <name type="scientific">Candidatus Dojkabacteria bacterium</name>
    <dbReference type="NCBI Taxonomy" id="2099670"/>
    <lineage>
        <taxon>Bacteria</taxon>
        <taxon>Candidatus Dojkabacteria</taxon>
    </lineage>
</organism>
<dbReference type="AlphaFoldDB" id="A0A955KWX8"/>
<dbReference type="InterPro" id="IPR036101">
    <property type="entry name" value="CarD-like/TRCF_RID_sf"/>
</dbReference>
<feature type="domain" description="CarD-like/TRCF RNAP-interacting" evidence="1">
    <location>
        <begin position="2"/>
        <end position="111"/>
    </location>
</feature>
<dbReference type="GO" id="GO:0009303">
    <property type="term" value="P:rRNA transcription"/>
    <property type="evidence" value="ECO:0007669"/>
    <property type="project" value="TreeGrafter"/>
</dbReference>
<dbReference type="Proteomes" id="UP000741282">
    <property type="component" value="Unassembled WGS sequence"/>
</dbReference>
<proteinExistence type="predicted"/>
<sequence>MEIGVNSKVFYPSHGAGQIVKEKKIEFAGETKRYFEFSFLNKKLTISTPVQNIGKLGIRTVLPIEDILQQIKLLKKKPALDPQTKDYNELMNKIQELDQKGEVASFVEIIQYANFEKIYRNNEGRLIPVSITKFIKSSVEHIVSEMAVSQGISYDDAAKQFTATTGLETV</sequence>
<dbReference type="InterPro" id="IPR003711">
    <property type="entry name" value="CarD-like/TRCF_RID"/>
</dbReference>
<dbReference type="InterPro" id="IPR052531">
    <property type="entry name" value="CarD-like_regulator"/>
</dbReference>
<reference evidence="2" key="2">
    <citation type="journal article" date="2021" name="Microbiome">
        <title>Successional dynamics and alternative stable states in a saline activated sludge microbial community over 9 years.</title>
        <authorList>
            <person name="Wang Y."/>
            <person name="Ye J."/>
            <person name="Ju F."/>
            <person name="Liu L."/>
            <person name="Boyd J.A."/>
            <person name="Deng Y."/>
            <person name="Parks D.H."/>
            <person name="Jiang X."/>
            <person name="Yin X."/>
            <person name="Woodcroft B.J."/>
            <person name="Tyson G.W."/>
            <person name="Hugenholtz P."/>
            <person name="Polz M.F."/>
            <person name="Zhang T."/>
        </authorList>
    </citation>
    <scope>NUCLEOTIDE SEQUENCE</scope>
    <source>
        <strain evidence="2">HKST-UBA17</strain>
    </source>
</reference>
<dbReference type="Pfam" id="PF02559">
    <property type="entry name" value="CarD_TRCF_RID"/>
    <property type="match status" value="1"/>
</dbReference>
<gene>
    <name evidence="2" type="ORF">KC685_04545</name>
</gene>
<dbReference type="Gene3D" id="2.40.10.170">
    <property type="match status" value="1"/>
</dbReference>
<evidence type="ECO:0000259" key="1">
    <source>
        <dbReference type="SMART" id="SM01058"/>
    </source>
</evidence>
<dbReference type="PANTHER" id="PTHR38447:SF1">
    <property type="entry name" value="RNA POLYMERASE-BINDING TRANSCRIPTION FACTOR CARD"/>
    <property type="match status" value="1"/>
</dbReference>
<dbReference type="SMART" id="SM01058">
    <property type="entry name" value="CarD_TRCF"/>
    <property type="match status" value="1"/>
</dbReference>
<dbReference type="EMBL" id="JAGQLN010000021">
    <property type="protein sequence ID" value="MCA9377162.1"/>
    <property type="molecule type" value="Genomic_DNA"/>
</dbReference>
<protein>
    <recommendedName>
        <fullName evidence="1">CarD-like/TRCF RNAP-interacting domain-containing protein</fullName>
    </recommendedName>
</protein>
<evidence type="ECO:0000313" key="2">
    <source>
        <dbReference type="EMBL" id="MCA9377162.1"/>
    </source>
</evidence>
<name>A0A955KWX8_9BACT</name>